<dbReference type="PANTHER" id="PTHR13044">
    <property type="entry name" value="ACTIVATING TRANSCRIPTION FACTOR ATF 4/5"/>
    <property type="match status" value="1"/>
</dbReference>
<dbReference type="PANTHER" id="PTHR13044:SF14">
    <property type="entry name" value="CRYPTOCEPHAL, ISOFORM A"/>
    <property type="match status" value="1"/>
</dbReference>
<feature type="region of interest" description="Disordered" evidence="6">
    <location>
        <begin position="247"/>
        <end position="391"/>
    </location>
</feature>
<keyword evidence="5" id="KW-0539">Nucleus</keyword>
<sequence>MESDTSSPAGLEKGGPFNPSTSDYFGTTFHGVGEIGVDQQYIPGDDAVSGGDFSLDHHHPQQSSTAIALFPYPEPSGPDAVAASTAVMHAPPVPDWQGGLSLYDTVLFSPSIEHVGQQPKLYSQPNYYGAWASGAQPMVGLGLISPHSVEEQSQQPQPQPQPQLQAQHDAWGQMMTPPEDSFPVAHEGGRPQMPGSLHFVPGFAQLPASNGISSGGPNMSVGGGGASAEMVGFQYSSAGVGDQLSPVTPIDFVDSPSTLVPSPQPGTPGRRQRRLSISASSPASLSTVSAPTRAGRASSTSPHEDSIRPKLPKKLIRGSASHPRGFSSGVGRESNNNGGKRPASTDDDKQGSGAARATAAGKSPSRARGSNREAAKKCREKTRLNEQHLEERERIVKTRNDRLKRELDLVKEEVQMWRSHLLMHGGCENLSINNWIKNRAAEISEKMLSPTSASQALSQAQATAPSRLQPLTPMPINGRLNFRLQPPPPPLTRRPAR</sequence>
<keyword evidence="2" id="KW-0805">Transcription regulation</keyword>
<evidence type="ECO:0000256" key="4">
    <source>
        <dbReference type="ARBA" id="ARBA00023163"/>
    </source>
</evidence>
<reference evidence="9" key="5">
    <citation type="submission" date="2018-04" db="UniProtKB">
        <authorList>
            <consortium name="EnsemblFungi"/>
        </authorList>
    </citation>
    <scope>IDENTIFICATION</scope>
    <source>
        <strain evidence="9">R3-111a-1</strain>
    </source>
</reference>
<organism evidence="8">
    <name type="scientific">Gaeumannomyces tritici (strain R3-111a-1)</name>
    <name type="common">Wheat and barley take-all root rot fungus</name>
    <name type="synonym">Gaeumannomyces graminis var. tritici</name>
    <dbReference type="NCBI Taxonomy" id="644352"/>
    <lineage>
        <taxon>Eukaryota</taxon>
        <taxon>Fungi</taxon>
        <taxon>Dikarya</taxon>
        <taxon>Ascomycota</taxon>
        <taxon>Pezizomycotina</taxon>
        <taxon>Sordariomycetes</taxon>
        <taxon>Sordariomycetidae</taxon>
        <taxon>Magnaporthales</taxon>
        <taxon>Magnaporthaceae</taxon>
        <taxon>Gaeumannomyces</taxon>
    </lineage>
</organism>
<reference evidence="10" key="1">
    <citation type="submission" date="2010-07" db="EMBL/GenBank/DDBJ databases">
        <title>The genome sequence of Gaeumannomyces graminis var. tritici strain R3-111a-1.</title>
        <authorList>
            <consortium name="The Broad Institute Genome Sequencing Platform"/>
            <person name="Ma L.-J."/>
            <person name="Dead R."/>
            <person name="Young S."/>
            <person name="Zeng Q."/>
            <person name="Koehrsen M."/>
            <person name="Alvarado L."/>
            <person name="Berlin A."/>
            <person name="Chapman S.B."/>
            <person name="Chen Z."/>
            <person name="Freedman E."/>
            <person name="Gellesch M."/>
            <person name="Goldberg J."/>
            <person name="Griggs A."/>
            <person name="Gujja S."/>
            <person name="Heilman E.R."/>
            <person name="Heiman D."/>
            <person name="Hepburn T."/>
            <person name="Howarth C."/>
            <person name="Jen D."/>
            <person name="Larson L."/>
            <person name="Mehta T."/>
            <person name="Neiman D."/>
            <person name="Pearson M."/>
            <person name="Roberts A."/>
            <person name="Saif S."/>
            <person name="Shea T."/>
            <person name="Shenoy N."/>
            <person name="Sisk P."/>
            <person name="Stolte C."/>
            <person name="Sykes S."/>
            <person name="Walk T."/>
            <person name="White J."/>
            <person name="Yandava C."/>
            <person name="Haas B."/>
            <person name="Nusbaum C."/>
            <person name="Birren B."/>
        </authorList>
    </citation>
    <scope>NUCLEOTIDE SEQUENCE [LARGE SCALE GENOMIC DNA]</scope>
    <source>
        <strain evidence="10">R3-111a-1</strain>
    </source>
</reference>
<dbReference type="InterPro" id="IPR046347">
    <property type="entry name" value="bZIP_sf"/>
</dbReference>
<reference evidence="8" key="2">
    <citation type="submission" date="2010-07" db="EMBL/GenBank/DDBJ databases">
        <authorList>
            <consortium name="The Broad Institute Genome Sequencing Platform"/>
            <consortium name="Broad Institute Genome Sequencing Center for Infectious Disease"/>
            <person name="Ma L.-J."/>
            <person name="Dead R."/>
            <person name="Young S."/>
            <person name="Zeng Q."/>
            <person name="Koehrsen M."/>
            <person name="Alvarado L."/>
            <person name="Berlin A."/>
            <person name="Chapman S.B."/>
            <person name="Chen Z."/>
            <person name="Freedman E."/>
            <person name="Gellesch M."/>
            <person name="Goldberg J."/>
            <person name="Griggs A."/>
            <person name="Gujja S."/>
            <person name="Heilman E.R."/>
            <person name="Heiman D."/>
            <person name="Hepburn T."/>
            <person name="Howarth C."/>
            <person name="Jen D."/>
            <person name="Larson L."/>
            <person name="Mehta T."/>
            <person name="Neiman D."/>
            <person name="Pearson M."/>
            <person name="Roberts A."/>
            <person name="Saif S."/>
            <person name="Shea T."/>
            <person name="Shenoy N."/>
            <person name="Sisk P."/>
            <person name="Stolte C."/>
            <person name="Sykes S."/>
            <person name="Walk T."/>
            <person name="White J."/>
            <person name="Yandava C."/>
            <person name="Haas B."/>
            <person name="Nusbaum C."/>
            <person name="Birren B."/>
        </authorList>
    </citation>
    <scope>NUCLEOTIDE SEQUENCE</scope>
    <source>
        <strain evidence="8">R3-111a-1</strain>
    </source>
</reference>
<dbReference type="SMART" id="SM00338">
    <property type="entry name" value="BRLZ"/>
    <property type="match status" value="1"/>
</dbReference>
<evidence type="ECO:0000313" key="10">
    <source>
        <dbReference type="Proteomes" id="UP000006039"/>
    </source>
</evidence>
<dbReference type="GO" id="GO:0005634">
    <property type="term" value="C:nucleus"/>
    <property type="evidence" value="ECO:0007669"/>
    <property type="project" value="UniProtKB-SubCell"/>
</dbReference>
<feature type="compositionally biased region" description="Pro residues" evidence="6">
    <location>
        <begin position="485"/>
        <end position="497"/>
    </location>
</feature>
<reference evidence="9" key="4">
    <citation type="journal article" date="2015" name="G3 (Bethesda)">
        <title>Genome sequences of three phytopathogenic species of the Magnaporthaceae family of fungi.</title>
        <authorList>
            <person name="Okagaki L.H."/>
            <person name="Nunes C.C."/>
            <person name="Sailsbery J."/>
            <person name="Clay B."/>
            <person name="Brown D."/>
            <person name="John T."/>
            <person name="Oh Y."/>
            <person name="Young N."/>
            <person name="Fitzgerald M."/>
            <person name="Haas B.J."/>
            <person name="Zeng Q."/>
            <person name="Young S."/>
            <person name="Adiconis X."/>
            <person name="Fan L."/>
            <person name="Levin J.Z."/>
            <person name="Mitchell T.K."/>
            <person name="Okubara P.A."/>
            <person name="Farman M.L."/>
            <person name="Kohn L.M."/>
            <person name="Birren B."/>
            <person name="Ma L.-J."/>
            <person name="Dean R.A."/>
        </authorList>
    </citation>
    <scope>NUCLEOTIDE SEQUENCE</scope>
    <source>
        <strain evidence="9">R3-111a-1</strain>
    </source>
</reference>
<dbReference type="VEuPathDB" id="FungiDB:GGTG_11938"/>
<keyword evidence="4" id="KW-0804">Transcription</keyword>
<evidence type="ECO:0000256" key="6">
    <source>
        <dbReference type="SAM" id="MobiDB-lite"/>
    </source>
</evidence>
<feature type="region of interest" description="Disordered" evidence="6">
    <location>
        <begin position="1"/>
        <end position="23"/>
    </location>
</feature>
<feature type="compositionally biased region" description="Low complexity" evidence="6">
    <location>
        <begin position="152"/>
        <end position="167"/>
    </location>
</feature>
<gene>
    <name evidence="9" type="primary">20352396</name>
    <name evidence="8" type="ORF">GGTG_11938</name>
</gene>
<dbReference type="AlphaFoldDB" id="J3PEK7"/>
<reference evidence="8" key="3">
    <citation type="submission" date="2010-09" db="EMBL/GenBank/DDBJ databases">
        <title>Annotation of Gaeumannomyces graminis var. tritici R3-111a-1.</title>
        <authorList>
            <consortium name="The Broad Institute Genome Sequencing Platform"/>
            <person name="Ma L.-J."/>
            <person name="Dead R."/>
            <person name="Young S.K."/>
            <person name="Zeng Q."/>
            <person name="Gargeya S."/>
            <person name="Fitzgerald M."/>
            <person name="Haas B."/>
            <person name="Abouelleil A."/>
            <person name="Alvarado L."/>
            <person name="Arachchi H.M."/>
            <person name="Berlin A."/>
            <person name="Brown A."/>
            <person name="Chapman S.B."/>
            <person name="Chen Z."/>
            <person name="Dunbar C."/>
            <person name="Freedman E."/>
            <person name="Gearin G."/>
            <person name="Gellesch M."/>
            <person name="Goldberg J."/>
            <person name="Griggs A."/>
            <person name="Gujja S."/>
            <person name="Heiman D."/>
            <person name="Howarth C."/>
            <person name="Larson L."/>
            <person name="Lui A."/>
            <person name="MacDonald P.J.P."/>
            <person name="Mehta T."/>
            <person name="Montmayeur A."/>
            <person name="Murphy C."/>
            <person name="Neiman D."/>
            <person name="Pearson M."/>
            <person name="Priest M."/>
            <person name="Roberts A."/>
            <person name="Saif S."/>
            <person name="Shea T."/>
            <person name="Shenoy N."/>
            <person name="Sisk P."/>
            <person name="Stolte C."/>
            <person name="Sykes S."/>
            <person name="Yandava C."/>
            <person name="Wortman J."/>
            <person name="Nusbaum C."/>
            <person name="Birren B."/>
        </authorList>
    </citation>
    <scope>NUCLEOTIDE SEQUENCE</scope>
    <source>
        <strain evidence="8">R3-111a-1</strain>
    </source>
</reference>
<dbReference type="InterPro" id="IPR004827">
    <property type="entry name" value="bZIP"/>
</dbReference>
<dbReference type="HOGENOM" id="CLU_548645_0_0_1"/>
<dbReference type="PROSITE" id="PS50217">
    <property type="entry name" value="BZIP"/>
    <property type="match status" value="1"/>
</dbReference>
<keyword evidence="3" id="KW-0238">DNA-binding</keyword>
<dbReference type="OrthoDB" id="295274at2759"/>
<name>J3PEK7_GAET3</name>
<dbReference type="SUPFAM" id="SSF57959">
    <property type="entry name" value="Leucine zipper domain"/>
    <property type="match status" value="1"/>
</dbReference>
<proteinExistence type="predicted"/>
<feature type="compositionally biased region" description="Basic and acidic residues" evidence="6">
    <location>
        <begin position="370"/>
        <end position="391"/>
    </location>
</feature>
<feature type="compositionally biased region" description="Low complexity" evidence="6">
    <location>
        <begin position="275"/>
        <end position="292"/>
    </location>
</feature>
<evidence type="ECO:0000256" key="3">
    <source>
        <dbReference type="ARBA" id="ARBA00023125"/>
    </source>
</evidence>
<dbReference type="RefSeq" id="XP_009228093.1">
    <property type="nucleotide sequence ID" value="XM_009229829.1"/>
</dbReference>
<dbReference type="eggNOG" id="ENOG502RM96">
    <property type="taxonomic scope" value="Eukaryota"/>
</dbReference>
<dbReference type="EnsemblFungi" id="EJT70915">
    <property type="protein sequence ID" value="EJT70915"/>
    <property type="gene ID" value="GGTG_11938"/>
</dbReference>
<keyword evidence="10" id="KW-1185">Reference proteome</keyword>
<dbReference type="GO" id="GO:0001228">
    <property type="term" value="F:DNA-binding transcription activator activity, RNA polymerase II-specific"/>
    <property type="evidence" value="ECO:0007669"/>
    <property type="project" value="TreeGrafter"/>
</dbReference>
<evidence type="ECO:0000256" key="2">
    <source>
        <dbReference type="ARBA" id="ARBA00023015"/>
    </source>
</evidence>
<feature type="region of interest" description="Disordered" evidence="6">
    <location>
        <begin position="452"/>
        <end position="497"/>
    </location>
</feature>
<evidence type="ECO:0000313" key="9">
    <source>
        <dbReference type="EnsemblFungi" id="EJT70915"/>
    </source>
</evidence>
<evidence type="ECO:0000313" key="8">
    <source>
        <dbReference type="EMBL" id="EJT70915.1"/>
    </source>
</evidence>
<evidence type="ECO:0000256" key="5">
    <source>
        <dbReference type="ARBA" id="ARBA00023242"/>
    </source>
</evidence>
<dbReference type="Pfam" id="PF07716">
    <property type="entry name" value="bZIP_2"/>
    <property type="match status" value="1"/>
</dbReference>
<dbReference type="PROSITE" id="PS00036">
    <property type="entry name" value="BZIP_BASIC"/>
    <property type="match status" value="1"/>
</dbReference>
<accession>J3PEK7</accession>
<feature type="domain" description="BZIP" evidence="7">
    <location>
        <begin position="366"/>
        <end position="424"/>
    </location>
</feature>
<comment type="subcellular location">
    <subcellularLocation>
        <location evidence="1">Nucleus</location>
    </subcellularLocation>
</comment>
<evidence type="ECO:0000256" key="1">
    <source>
        <dbReference type="ARBA" id="ARBA00004123"/>
    </source>
</evidence>
<dbReference type="Proteomes" id="UP000006039">
    <property type="component" value="Unassembled WGS sequence"/>
</dbReference>
<dbReference type="CDD" id="cd14687">
    <property type="entry name" value="bZIP_ATF2"/>
    <property type="match status" value="1"/>
</dbReference>
<evidence type="ECO:0000259" key="7">
    <source>
        <dbReference type="PROSITE" id="PS50217"/>
    </source>
</evidence>
<feature type="region of interest" description="Disordered" evidence="6">
    <location>
        <begin position="148"/>
        <end position="168"/>
    </location>
</feature>
<protein>
    <recommendedName>
        <fullName evidence="7">BZIP domain-containing protein</fullName>
    </recommendedName>
</protein>
<dbReference type="GeneID" id="20352396"/>
<dbReference type="EMBL" id="GL385401">
    <property type="protein sequence ID" value="EJT70915.1"/>
    <property type="molecule type" value="Genomic_DNA"/>
</dbReference>
<dbReference type="Gene3D" id="1.20.5.170">
    <property type="match status" value="1"/>
</dbReference>
<dbReference type="STRING" id="644352.J3PEK7"/>
<feature type="compositionally biased region" description="Low complexity" evidence="6">
    <location>
        <begin position="452"/>
        <end position="466"/>
    </location>
</feature>
<dbReference type="GO" id="GO:0000977">
    <property type="term" value="F:RNA polymerase II transcription regulatory region sequence-specific DNA binding"/>
    <property type="evidence" value="ECO:0007669"/>
    <property type="project" value="TreeGrafter"/>
</dbReference>